<name>L1IZ07_GUITC</name>
<reference evidence="1 3" key="1">
    <citation type="journal article" date="2012" name="Nature">
        <title>Algal genomes reveal evolutionary mosaicism and the fate of nucleomorphs.</title>
        <authorList>
            <consortium name="DOE Joint Genome Institute"/>
            <person name="Curtis B.A."/>
            <person name="Tanifuji G."/>
            <person name="Burki F."/>
            <person name="Gruber A."/>
            <person name="Irimia M."/>
            <person name="Maruyama S."/>
            <person name="Arias M.C."/>
            <person name="Ball S.G."/>
            <person name="Gile G.H."/>
            <person name="Hirakawa Y."/>
            <person name="Hopkins J.F."/>
            <person name="Kuo A."/>
            <person name="Rensing S.A."/>
            <person name="Schmutz J."/>
            <person name="Symeonidi A."/>
            <person name="Elias M."/>
            <person name="Eveleigh R.J."/>
            <person name="Herman E.K."/>
            <person name="Klute M.J."/>
            <person name="Nakayama T."/>
            <person name="Obornik M."/>
            <person name="Reyes-Prieto A."/>
            <person name="Armbrust E.V."/>
            <person name="Aves S.J."/>
            <person name="Beiko R.G."/>
            <person name="Coutinho P."/>
            <person name="Dacks J.B."/>
            <person name="Durnford D.G."/>
            <person name="Fast N.M."/>
            <person name="Green B.R."/>
            <person name="Grisdale C.J."/>
            <person name="Hempel F."/>
            <person name="Henrissat B."/>
            <person name="Hoppner M.P."/>
            <person name="Ishida K."/>
            <person name="Kim E."/>
            <person name="Koreny L."/>
            <person name="Kroth P.G."/>
            <person name="Liu Y."/>
            <person name="Malik S.B."/>
            <person name="Maier U.G."/>
            <person name="McRose D."/>
            <person name="Mock T."/>
            <person name="Neilson J.A."/>
            <person name="Onodera N.T."/>
            <person name="Poole A.M."/>
            <person name="Pritham E.J."/>
            <person name="Richards T.A."/>
            <person name="Rocap G."/>
            <person name="Roy S.W."/>
            <person name="Sarai C."/>
            <person name="Schaack S."/>
            <person name="Shirato S."/>
            <person name="Slamovits C.H."/>
            <person name="Spencer D.F."/>
            <person name="Suzuki S."/>
            <person name="Worden A.Z."/>
            <person name="Zauner S."/>
            <person name="Barry K."/>
            <person name="Bell C."/>
            <person name="Bharti A.K."/>
            <person name="Crow J.A."/>
            <person name="Grimwood J."/>
            <person name="Kramer R."/>
            <person name="Lindquist E."/>
            <person name="Lucas S."/>
            <person name="Salamov A."/>
            <person name="McFadden G.I."/>
            <person name="Lane C.E."/>
            <person name="Keeling P.J."/>
            <person name="Gray M.W."/>
            <person name="Grigoriev I.V."/>
            <person name="Archibald J.M."/>
        </authorList>
    </citation>
    <scope>NUCLEOTIDE SEQUENCE</scope>
    <source>
        <strain evidence="1 3">CCMP2712</strain>
    </source>
</reference>
<evidence type="ECO:0000313" key="1">
    <source>
        <dbReference type="EMBL" id="EKX41508.1"/>
    </source>
</evidence>
<gene>
    <name evidence="1" type="ORF">GUITHDRAFT_112481</name>
</gene>
<dbReference type="Gene3D" id="3.40.720.10">
    <property type="entry name" value="Alkaline Phosphatase, subunit A"/>
    <property type="match status" value="1"/>
</dbReference>
<evidence type="ECO:0000313" key="2">
    <source>
        <dbReference type="EnsemblProtists" id="EKX41508"/>
    </source>
</evidence>
<dbReference type="EnsemblProtists" id="EKX41508">
    <property type="protein sequence ID" value="EKX41508"/>
    <property type="gene ID" value="GUITHDRAFT_112481"/>
</dbReference>
<proteinExistence type="predicted"/>
<evidence type="ECO:0000313" key="3">
    <source>
        <dbReference type="Proteomes" id="UP000011087"/>
    </source>
</evidence>
<reference evidence="2" key="3">
    <citation type="submission" date="2016-03" db="UniProtKB">
        <authorList>
            <consortium name="EnsemblProtists"/>
        </authorList>
    </citation>
    <scope>IDENTIFICATION</scope>
</reference>
<reference evidence="3" key="2">
    <citation type="submission" date="2012-11" db="EMBL/GenBank/DDBJ databases">
        <authorList>
            <person name="Kuo A."/>
            <person name="Curtis B.A."/>
            <person name="Tanifuji G."/>
            <person name="Burki F."/>
            <person name="Gruber A."/>
            <person name="Irimia M."/>
            <person name="Maruyama S."/>
            <person name="Arias M.C."/>
            <person name="Ball S.G."/>
            <person name="Gile G.H."/>
            <person name="Hirakawa Y."/>
            <person name="Hopkins J.F."/>
            <person name="Rensing S.A."/>
            <person name="Schmutz J."/>
            <person name="Symeonidi A."/>
            <person name="Elias M."/>
            <person name="Eveleigh R.J."/>
            <person name="Herman E.K."/>
            <person name="Klute M.J."/>
            <person name="Nakayama T."/>
            <person name="Obornik M."/>
            <person name="Reyes-Prieto A."/>
            <person name="Armbrust E.V."/>
            <person name="Aves S.J."/>
            <person name="Beiko R.G."/>
            <person name="Coutinho P."/>
            <person name="Dacks J.B."/>
            <person name="Durnford D.G."/>
            <person name="Fast N.M."/>
            <person name="Green B.R."/>
            <person name="Grisdale C."/>
            <person name="Hempe F."/>
            <person name="Henrissat B."/>
            <person name="Hoppner M.P."/>
            <person name="Ishida K.-I."/>
            <person name="Kim E."/>
            <person name="Koreny L."/>
            <person name="Kroth P.G."/>
            <person name="Liu Y."/>
            <person name="Malik S.-B."/>
            <person name="Maier U.G."/>
            <person name="McRose D."/>
            <person name="Mock T."/>
            <person name="Neilson J.A."/>
            <person name="Onodera N.T."/>
            <person name="Poole A.M."/>
            <person name="Pritham E.J."/>
            <person name="Richards T.A."/>
            <person name="Rocap G."/>
            <person name="Roy S.W."/>
            <person name="Sarai C."/>
            <person name="Schaack S."/>
            <person name="Shirato S."/>
            <person name="Slamovits C.H."/>
            <person name="Spencer D.F."/>
            <person name="Suzuki S."/>
            <person name="Worden A.Z."/>
            <person name="Zauner S."/>
            <person name="Barry K."/>
            <person name="Bell C."/>
            <person name="Bharti A.K."/>
            <person name="Crow J.A."/>
            <person name="Grimwood J."/>
            <person name="Kramer R."/>
            <person name="Lindquist E."/>
            <person name="Lucas S."/>
            <person name="Salamov A."/>
            <person name="McFadden G.I."/>
            <person name="Lane C.E."/>
            <person name="Keeling P.J."/>
            <person name="Gray M.W."/>
            <person name="Grigoriev I.V."/>
            <person name="Archibald J.M."/>
        </authorList>
    </citation>
    <scope>NUCLEOTIDE SEQUENCE</scope>
    <source>
        <strain evidence="3">CCMP2712</strain>
    </source>
</reference>
<dbReference type="InterPro" id="IPR017850">
    <property type="entry name" value="Alkaline_phosphatase_core_sf"/>
</dbReference>
<dbReference type="Proteomes" id="UP000011087">
    <property type="component" value="Unassembled WGS sequence"/>
</dbReference>
<dbReference type="SUPFAM" id="SSF53649">
    <property type="entry name" value="Alkaline phosphatase-like"/>
    <property type="match status" value="1"/>
</dbReference>
<organism evidence="1">
    <name type="scientific">Guillardia theta (strain CCMP2712)</name>
    <name type="common">Cryptophyte</name>
    <dbReference type="NCBI Taxonomy" id="905079"/>
    <lineage>
        <taxon>Eukaryota</taxon>
        <taxon>Cryptophyceae</taxon>
        <taxon>Pyrenomonadales</taxon>
        <taxon>Geminigeraceae</taxon>
        <taxon>Guillardia</taxon>
    </lineage>
</organism>
<dbReference type="KEGG" id="gtt:GUITHDRAFT_112481"/>
<sequence length="393" mass="45813">MKIYCILLDALPWSSGGEGARHARDNTAGESLAEIARARSLRHVHQVSTGMFTTTTLLSMLTGTLPSDVVPGGVGYLAHHEDRYYEWMKDRKIHLFQHLMAAGFKIKLHNHLDFILRMLLGYRSDDPLTEFRTDSSGEWWNIELSSTNVREGSFDASMQTFEEFDDEELCGRYYELEEAYIRQLQSKSSETNTFFFTQQQDWHDSWYTKRLSAMRRSRRRTLEWLKLWNFDEPDAVFWIFSDHGYQVETVISPKDTLTWMLFRDNRPQPMHPMRSVISSVDFYSTIMCLLGKTDHQDTEALVPINKAASLERVFLGEDSRVKDNEKFCEAAVVSTIVEWDDQPSISYPITMYLACYVRHLNTIKIFRYLFLHENPYAAEKISLTDLPDKVLTT</sequence>
<dbReference type="HOGENOM" id="CLU_702938_0_0_1"/>
<dbReference type="EMBL" id="JH993023">
    <property type="protein sequence ID" value="EKX41508.1"/>
    <property type="molecule type" value="Genomic_DNA"/>
</dbReference>
<dbReference type="GeneID" id="17298123"/>
<keyword evidence="3" id="KW-1185">Reference proteome</keyword>
<dbReference type="RefSeq" id="XP_005828488.1">
    <property type="nucleotide sequence ID" value="XM_005828431.1"/>
</dbReference>
<protein>
    <recommendedName>
        <fullName evidence="4">Sulfatase N-terminal domain-containing protein</fullName>
    </recommendedName>
</protein>
<accession>L1IZ07</accession>
<dbReference type="PaxDb" id="55529-EKX41508"/>
<evidence type="ECO:0008006" key="4">
    <source>
        <dbReference type="Google" id="ProtNLM"/>
    </source>
</evidence>
<dbReference type="AlphaFoldDB" id="L1IZ07"/>